<dbReference type="AlphaFoldDB" id="X1FGZ0"/>
<protein>
    <submittedName>
        <fullName evidence="2">Uncharacterized protein</fullName>
    </submittedName>
</protein>
<feature type="non-terminal residue" evidence="2">
    <location>
        <position position="1"/>
    </location>
</feature>
<gene>
    <name evidence="2" type="ORF">S03H2_05826</name>
</gene>
<evidence type="ECO:0000313" key="2">
    <source>
        <dbReference type="EMBL" id="GAH28654.1"/>
    </source>
</evidence>
<name>X1FGZ0_9ZZZZ</name>
<feature type="region of interest" description="Disordered" evidence="1">
    <location>
        <begin position="49"/>
        <end position="73"/>
    </location>
</feature>
<dbReference type="EMBL" id="BARU01002475">
    <property type="protein sequence ID" value="GAH28654.1"/>
    <property type="molecule type" value="Genomic_DNA"/>
</dbReference>
<organism evidence="2">
    <name type="scientific">marine sediment metagenome</name>
    <dbReference type="NCBI Taxonomy" id="412755"/>
    <lineage>
        <taxon>unclassified sequences</taxon>
        <taxon>metagenomes</taxon>
        <taxon>ecological metagenomes</taxon>
    </lineage>
</organism>
<sequence length="73" mass="8441">RKNLPQPQIDLSRKVDPMEEKLRRVPRYKDTGQQPVVVAEIRSRPIVSPALVQLGQQDKEEQDDELSDLSDFD</sequence>
<proteinExistence type="predicted"/>
<accession>X1FGZ0</accession>
<reference evidence="2" key="1">
    <citation type="journal article" date="2014" name="Front. Microbiol.">
        <title>High frequency of phylogenetically diverse reductive dehalogenase-homologous genes in deep subseafloor sedimentary metagenomes.</title>
        <authorList>
            <person name="Kawai M."/>
            <person name="Futagami T."/>
            <person name="Toyoda A."/>
            <person name="Takaki Y."/>
            <person name="Nishi S."/>
            <person name="Hori S."/>
            <person name="Arai W."/>
            <person name="Tsubouchi T."/>
            <person name="Morono Y."/>
            <person name="Uchiyama I."/>
            <person name="Ito T."/>
            <person name="Fujiyama A."/>
            <person name="Inagaki F."/>
            <person name="Takami H."/>
        </authorList>
    </citation>
    <scope>NUCLEOTIDE SEQUENCE</scope>
    <source>
        <strain evidence="2">Expedition CK06-06</strain>
    </source>
</reference>
<comment type="caution">
    <text evidence="2">The sequence shown here is derived from an EMBL/GenBank/DDBJ whole genome shotgun (WGS) entry which is preliminary data.</text>
</comment>
<feature type="compositionally biased region" description="Acidic residues" evidence="1">
    <location>
        <begin position="60"/>
        <end position="73"/>
    </location>
</feature>
<evidence type="ECO:0000256" key="1">
    <source>
        <dbReference type="SAM" id="MobiDB-lite"/>
    </source>
</evidence>